<evidence type="ECO:0000256" key="1">
    <source>
        <dbReference type="SAM" id="Coils"/>
    </source>
</evidence>
<dbReference type="SMR" id="A0A1U8MR96"/>
<keyword evidence="1" id="KW-0175">Coiled coil</keyword>
<feature type="coiled-coil region" evidence="1">
    <location>
        <begin position="242"/>
        <end position="269"/>
    </location>
</feature>
<dbReference type="GeneID" id="107940431"/>
<name>A0A1U8MR96_GOSHI</name>
<accession>A0A1U8MR96</accession>
<dbReference type="PANTHER" id="PTHR35021">
    <property type="match status" value="1"/>
</dbReference>
<gene>
    <name evidence="3" type="primary">LOC107940431</name>
</gene>
<dbReference type="PANTHER" id="PTHR35021:SF8">
    <property type="entry name" value="FIBER PROTEIN FB17"/>
    <property type="match status" value="1"/>
</dbReference>
<reference evidence="3" key="2">
    <citation type="submission" date="2025-08" db="UniProtKB">
        <authorList>
            <consortium name="RefSeq"/>
        </authorList>
    </citation>
    <scope>IDENTIFICATION</scope>
</reference>
<dbReference type="PaxDb" id="3635-A0A1U8MR96"/>
<dbReference type="RefSeq" id="XP_016729340.1">
    <property type="nucleotide sequence ID" value="XM_016873851.2"/>
</dbReference>
<dbReference type="AlphaFoldDB" id="A0A1U8MR96"/>
<organism evidence="2 3">
    <name type="scientific">Gossypium hirsutum</name>
    <name type="common">Upland cotton</name>
    <name type="synonym">Gossypium mexicanum</name>
    <dbReference type="NCBI Taxonomy" id="3635"/>
    <lineage>
        <taxon>Eukaryota</taxon>
        <taxon>Viridiplantae</taxon>
        <taxon>Streptophyta</taxon>
        <taxon>Embryophyta</taxon>
        <taxon>Tracheophyta</taxon>
        <taxon>Spermatophyta</taxon>
        <taxon>Magnoliopsida</taxon>
        <taxon>eudicotyledons</taxon>
        <taxon>Gunneridae</taxon>
        <taxon>Pentapetalae</taxon>
        <taxon>rosids</taxon>
        <taxon>malvids</taxon>
        <taxon>Malvales</taxon>
        <taxon>Malvaceae</taxon>
        <taxon>Malvoideae</taxon>
        <taxon>Gossypium</taxon>
    </lineage>
</organism>
<protein>
    <submittedName>
        <fullName evidence="3">Uncharacterized protein</fullName>
    </submittedName>
</protein>
<dbReference type="KEGG" id="ghi:107940431"/>
<reference evidence="2" key="1">
    <citation type="journal article" date="2020" name="Nat. Genet.">
        <title>Genomic diversifications of five Gossypium allopolyploid species and their impact on cotton improvement.</title>
        <authorList>
            <person name="Chen Z.J."/>
            <person name="Sreedasyam A."/>
            <person name="Ando A."/>
            <person name="Song Q."/>
            <person name="De Santiago L.M."/>
            <person name="Hulse-Kemp A.M."/>
            <person name="Ding M."/>
            <person name="Ye W."/>
            <person name="Kirkbride R.C."/>
            <person name="Jenkins J."/>
            <person name="Plott C."/>
            <person name="Lovell J."/>
            <person name="Lin Y.M."/>
            <person name="Vaughn R."/>
            <person name="Liu B."/>
            <person name="Simpson S."/>
            <person name="Scheffler B.E."/>
            <person name="Wen L."/>
            <person name="Saski C.A."/>
            <person name="Grover C.E."/>
            <person name="Hu G."/>
            <person name="Conover J.L."/>
            <person name="Carlson J.W."/>
            <person name="Shu S."/>
            <person name="Boston L.B."/>
            <person name="Williams M."/>
            <person name="Peterson D.G."/>
            <person name="McGee K."/>
            <person name="Jones D.C."/>
            <person name="Wendel J.F."/>
            <person name="Stelly D.M."/>
            <person name="Grimwood J."/>
            <person name="Schmutz J."/>
        </authorList>
    </citation>
    <scope>NUCLEOTIDE SEQUENCE [LARGE SCALE GENOMIC DNA]</scope>
    <source>
        <strain evidence="2">cv. TM-1</strain>
    </source>
</reference>
<evidence type="ECO:0000313" key="3">
    <source>
        <dbReference type="RefSeq" id="XP_016729340.1"/>
    </source>
</evidence>
<dbReference type="OrthoDB" id="961103at2759"/>
<proteinExistence type="predicted"/>
<evidence type="ECO:0000313" key="2">
    <source>
        <dbReference type="Proteomes" id="UP000818029"/>
    </source>
</evidence>
<dbReference type="Proteomes" id="UP000818029">
    <property type="component" value="Chromosome D11"/>
</dbReference>
<sequence>MTNLDSDFYFDELFPDYSPSSTNLGSTVDPQTETSKVETSADGLLLSSLEPTGNLRQPGRATPEVQYGVDGLLLSSIESTGSLRRLGSATPQVQDGGNGLLFSVDCNQANLGIKRDLELVSCNLSAPKGRVTKKQRGGAFFIGESSTLQEQPEPKPKREELIEEKPIKGGAKNLVDRLDRKIIKTYLNMYKMIAERACDLLPQVFGSLEQIETKWPLLSDLKKVKQNIKEIQRNHKGQRLPEAEAKQKLFQVRNELRQFDQQLKELNKGKNPVAMFLNNKDYDVETLQKELYSKYPFMKEVADDHGSLPTHEELQSKYNEFANEIYAKDNNKGDVQDELKSKINELEKEIYAEDNNKVNFLDFPALRHSTGLAPPDYLKPIAIRIDQARGKATECVKIGSQLLVCAAIKEMEDLLVKDLDKDRLKKWGAALKIAKEQDFQVEFADDLLHHRLVLFAAQQWLDATKKRGSKIISG</sequence>
<keyword evidence="2" id="KW-1185">Reference proteome</keyword>